<feature type="compositionally biased region" description="Basic and acidic residues" evidence="1">
    <location>
        <begin position="34"/>
        <end position="43"/>
    </location>
</feature>
<dbReference type="PANTHER" id="PTHR33676:SF14">
    <property type="match status" value="1"/>
</dbReference>
<feature type="region of interest" description="Disordered" evidence="1">
    <location>
        <begin position="1"/>
        <end position="48"/>
    </location>
</feature>
<dbReference type="GO" id="GO:0009409">
    <property type="term" value="P:response to cold"/>
    <property type="evidence" value="ECO:0007669"/>
    <property type="project" value="InterPro"/>
</dbReference>
<accession>A0A022RRP9</accession>
<keyword evidence="3" id="KW-1185">Reference proteome</keyword>
<evidence type="ECO:0000313" key="2">
    <source>
        <dbReference type="EMBL" id="EYU42676.1"/>
    </source>
</evidence>
<organism evidence="2 3">
    <name type="scientific">Erythranthe guttata</name>
    <name type="common">Yellow monkey flower</name>
    <name type="synonym">Mimulus guttatus</name>
    <dbReference type="NCBI Taxonomy" id="4155"/>
    <lineage>
        <taxon>Eukaryota</taxon>
        <taxon>Viridiplantae</taxon>
        <taxon>Streptophyta</taxon>
        <taxon>Embryophyta</taxon>
        <taxon>Tracheophyta</taxon>
        <taxon>Spermatophyta</taxon>
        <taxon>Magnoliopsida</taxon>
        <taxon>eudicotyledons</taxon>
        <taxon>Gunneridae</taxon>
        <taxon>Pentapetalae</taxon>
        <taxon>asterids</taxon>
        <taxon>lamiids</taxon>
        <taxon>Lamiales</taxon>
        <taxon>Phrymaceae</taxon>
        <taxon>Erythranthe</taxon>
    </lineage>
</organism>
<protein>
    <submittedName>
        <fullName evidence="2">Uncharacterized protein</fullName>
    </submittedName>
</protein>
<reference evidence="2 3" key="1">
    <citation type="journal article" date="2013" name="Proc. Natl. Acad. Sci. U.S.A.">
        <title>Fine-scale variation in meiotic recombination in Mimulus inferred from population shotgun sequencing.</title>
        <authorList>
            <person name="Hellsten U."/>
            <person name="Wright K.M."/>
            <person name="Jenkins J."/>
            <person name="Shu S."/>
            <person name="Yuan Y."/>
            <person name="Wessler S.R."/>
            <person name="Schmutz J."/>
            <person name="Willis J.H."/>
            <person name="Rokhsar D.S."/>
        </authorList>
    </citation>
    <scope>NUCLEOTIDE SEQUENCE [LARGE SCALE GENOMIC DNA]</scope>
    <source>
        <strain evidence="3">cv. DUN x IM62</strain>
    </source>
</reference>
<proteinExistence type="predicted"/>
<evidence type="ECO:0000313" key="3">
    <source>
        <dbReference type="Proteomes" id="UP000030748"/>
    </source>
</evidence>
<dbReference type="OrthoDB" id="1104553at2759"/>
<dbReference type="AlphaFoldDB" id="A0A022RRP9"/>
<sequence length="192" mass="20989">MEGDFRSEAPPSVDVGCSVELNRSKSGASALTAENREDLHRPANGDQTWTEEKHCLYLENLEASFVKQLHQSMRLRSQRADRNKRDGNISQVRPTNVHNASEKLSVVRSGCGEKINCKRGYPPSRVSADSPEVCTLPSTGNHGKVVESCVLKTCSQKISACSQYGGDLYNSTREGTGQNFVDEDSQSDAAPL</sequence>
<dbReference type="EMBL" id="KI630281">
    <property type="protein sequence ID" value="EYU42676.1"/>
    <property type="molecule type" value="Genomic_DNA"/>
</dbReference>
<dbReference type="GO" id="GO:0042752">
    <property type="term" value="P:regulation of circadian rhythm"/>
    <property type="evidence" value="ECO:0007669"/>
    <property type="project" value="InterPro"/>
</dbReference>
<dbReference type="eggNOG" id="ENOG502S3UU">
    <property type="taxonomic scope" value="Eukaryota"/>
</dbReference>
<feature type="region of interest" description="Disordered" evidence="1">
    <location>
        <begin position="173"/>
        <end position="192"/>
    </location>
</feature>
<dbReference type="PANTHER" id="PTHR33676">
    <property type="entry name" value="COLD REGULATED PROTEIN 27"/>
    <property type="match status" value="1"/>
</dbReference>
<evidence type="ECO:0000256" key="1">
    <source>
        <dbReference type="SAM" id="MobiDB-lite"/>
    </source>
</evidence>
<name>A0A022RRP9_ERYGU</name>
<dbReference type="Proteomes" id="UP000030748">
    <property type="component" value="Unassembled WGS sequence"/>
</dbReference>
<gene>
    <name evidence="2" type="ORF">MIMGU_mgv1a014355mg</name>
</gene>
<dbReference type="InterPro" id="IPR044678">
    <property type="entry name" value="COR27/28"/>
</dbReference>